<reference evidence="1 2" key="1">
    <citation type="submission" date="2018-04" db="EMBL/GenBank/DDBJ databases">
        <title>Genomic Encyclopedia of Type Strains, Phase III (KMG-III): the genomes of soil and plant-associated and newly described type strains.</title>
        <authorList>
            <person name="Whitman W."/>
        </authorList>
    </citation>
    <scope>NUCLEOTIDE SEQUENCE [LARGE SCALE GENOMIC DNA]</scope>
    <source>
        <strain evidence="1 2">MA-olki</strain>
    </source>
</reference>
<evidence type="ECO:0000313" key="1">
    <source>
        <dbReference type="EMBL" id="PTW48001.1"/>
    </source>
</evidence>
<dbReference type="AlphaFoldDB" id="A0A2T5U915"/>
<evidence type="ECO:0000313" key="2">
    <source>
        <dbReference type="Proteomes" id="UP000244013"/>
    </source>
</evidence>
<dbReference type="EMBL" id="QAYE01000002">
    <property type="protein sequence ID" value="PTW48001.1"/>
    <property type="molecule type" value="Genomic_DNA"/>
</dbReference>
<protein>
    <submittedName>
        <fullName evidence="1">Uncharacterized protein</fullName>
    </submittedName>
</protein>
<proteinExistence type="predicted"/>
<name>A0A2T5U915_9SPHN</name>
<comment type="caution">
    <text evidence="1">The sequence shown here is derived from an EMBL/GenBank/DDBJ whole genome shotgun (WGS) entry which is preliminary data.</text>
</comment>
<accession>A0A2T5U915</accession>
<dbReference type="GeneID" id="91005127"/>
<dbReference type="Proteomes" id="UP000244013">
    <property type="component" value="Unassembled WGS sequence"/>
</dbReference>
<gene>
    <name evidence="1" type="ORF">C8J25_10290</name>
</gene>
<organism evidence="1 2">
    <name type="scientific">Sphingomonas faeni</name>
    <dbReference type="NCBI Taxonomy" id="185950"/>
    <lineage>
        <taxon>Bacteria</taxon>
        <taxon>Pseudomonadati</taxon>
        <taxon>Pseudomonadota</taxon>
        <taxon>Alphaproteobacteria</taxon>
        <taxon>Sphingomonadales</taxon>
        <taxon>Sphingomonadaceae</taxon>
        <taxon>Sphingomonas</taxon>
    </lineage>
</organism>
<dbReference type="RefSeq" id="WP_107952907.1">
    <property type="nucleotide sequence ID" value="NZ_QAYE01000002.1"/>
</dbReference>
<sequence>MGGITGATSGKFILMAATLLFHGRVDNARTTIAIVPGAPHSAISETLAKRVRQGAPVKIGIRAEYFRASITGVETDPGQGADVRIGQDILDANPIEIDFAHHQLRLLLAGDAKRAERGMTPIPVTREADGTMTVPLRIDDAAPTAALLDLLRPTGVVALVASTKSIALGPVALNTADVSVGAKPSVGLGAFAKTRVIFDLGHGRIWVAA</sequence>
<dbReference type="OrthoDB" id="7575434at2"/>